<reference evidence="7" key="1">
    <citation type="submission" date="2013-09" db="EMBL/GenBank/DDBJ databases">
        <title>Analysis of type B2 neurotoxin-encoding plasmid in Clostridium botulinum.</title>
        <authorList>
            <person name="Hosomi K."/>
            <person name="Sakaguchi Y."/>
            <person name="Gotoh K."/>
            <person name="Nakamura K."/>
            <person name="Kohda T."/>
            <person name="Mukamoto M."/>
            <person name="Iida T."/>
            <person name="Kozaki S."/>
        </authorList>
    </citation>
    <scope>NUCLEOTIDE SEQUENCE</scope>
    <source>
        <strain evidence="7">111</strain>
        <plasmid evidence="7">pCB111</plasmid>
    </source>
</reference>
<geneLocation type="plasmid" evidence="7">
    <name>pCB111</name>
</geneLocation>
<evidence type="ECO:0000256" key="1">
    <source>
        <dbReference type="ARBA" id="ARBA00011900"/>
    </source>
</evidence>
<keyword evidence="2" id="KW-0489">Methyltransferase</keyword>
<evidence type="ECO:0000313" key="7">
    <source>
        <dbReference type="EMBL" id="BAP25595.1"/>
    </source>
</evidence>
<organism evidence="7">
    <name type="scientific">Clostridium botulinum</name>
    <dbReference type="NCBI Taxonomy" id="1491"/>
    <lineage>
        <taxon>Bacteria</taxon>
        <taxon>Bacillati</taxon>
        <taxon>Bacillota</taxon>
        <taxon>Clostridia</taxon>
        <taxon>Eubacteriales</taxon>
        <taxon>Clostridiaceae</taxon>
        <taxon>Clostridium</taxon>
    </lineage>
</organism>
<keyword evidence="3" id="KW-0808">Transferase</keyword>
<proteinExistence type="predicted"/>
<dbReference type="PANTHER" id="PTHR33841">
    <property type="entry name" value="DNA METHYLTRANSFERASE YEEA-RELATED"/>
    <property type="match status" value="1"/>
</dbReference>
<dbReference type="InterPro" id="IPR029063">
    <property type="entry name" value="SAM-dependent_MTases_sf"/>
</dbReference>
<dbReference type="InterPro" id="IPR011639">
    <property type="entry name" value="MethylTrfase_TaqI-like_dom"/>
</dbReference>
<keyword evidence="7" id="KW-0614">Plasmid</keyword>
<evidence type="ECO:0000256" key="2">
    <source>
        <dbReference type="ARBA" id="ARBA00022603"/>
    </source>
</evidence>
<dbReference type="EC" id="2.1.1.72" evidence="1"/>
<dbReference type="Pfam" id="PF07669">
    <property type="entry name" value="Eco57I"/>
    <property type="match status" value="1"/>
</dbReference>
<dbReference type="AlphaFoldDB" id="A0A077K7M6"/>
<evidence type="ECO:0000259" key="6">
    <source>
        <dbReference type="Pfam" id="PF07669"/>
    </source>
</evidence>
<dbReference type="REBASE" id="97622">
    <property type="entry name" value="Cbo111ORFCP"/>
</dbReference>
<keyword evidence="4" id="KW-0949">S-adenosyl-L-methionine</keyword>
<name>A0A077K7M6_CLOBO</name>
<evidence type="ECO:0000256" key="4">
    <source>
        <dbReference type="ARBA" id="ARBA00022691"/>
    </source>
</evidence>
<sequence length="972" mass="113394">MVERISNTTQMIIKKLGYHNSKNLYYFANINMCKDLSFHDKKVLNEIKPCAFFVVDGKPKVLFFDYISENDSKQKLYKKIWNAQIPIIIFNDYDSIKVFNGNSMELSELDNIRLQFVLEEEHKKCSEASPFSYWNITNEQFLREYQMAFSKDTLNQVMIKNIKCITEKLKKQYKVKFATKLILRLIFIRFLIDRGIDIGYEGFNGDIKESQEALLKLANNKKGLYSFFSYLKNKFNGNLFELGNEVYDEALNDEVFELLKCFLSGKQEMESGQLSFLPLYDFNIIPIELISNIYEVLLGEKAQDDDKAFYTPEYLADYIVKESLGTFLTKDSQCKVLDPSCGSGIFLVESLQLIISKNVDDNGYIKDNDKLCQLIESNIYGVDSNPEAIDVTIFSLYLTLFDYKDPKSLDDFRLPNLKNKNLWVSDFFDDEKLIALKKIKFQFILGNPPWGSIKEGLHLQYCDKNKIPQYRQEISRSFIAKVKEYSNEDTICCLIVPSKLFYNQKKPAIEFRKLLLLKCEILQIVELSSVRSLIFKKADAPAAILMFKNSTENCLSHKMLHLSLKPNMFFKIYHVIAIEKTDIKNIQQDILYRYDWVWKTCVYGNSWDIDVITMLKRKFPKIEDVINKNKLKTGAGITDTNGKYDAKDYIGKNMIESTAIDTLYFNSSNSSIFNKRKIYRLGKKEIFSPPYCLLRKGPNCKNYRLRAAYTEEDVIFKEAISAIKGDKSQKDLLLNITGMFNSSLYAYLNLMLGSSMGIEREQVFMKEVYEYPFAYDEGISSKVEAIQKKNSNLKNGFYQDISQDISQLDQMILDKFGLKEDPFIDYAINVQIPLLNSKKMTFREVTAEELKDYSKVFVDYWKKLMAEQNKFIKISLYPKVVGKFAIFELEICDQEEKEITIIDTIDSNKEILSRFLINKINEQFYKLKDVLYFKNNSFFIIKSNEYKNWHPAMSHIDQSMVLETIISDDSEE</sequence>
<dbReference type="InterPro" id="IPR002052">
    <property type="entry name" value="DNA_methylase_N6_adenine_CS"/>
</dbReference>
<dbReference type="SUPFAM" id="SSF53335">
    <property type="entry name" value="S-adenosyl-L-methionine-dependent methyltransferases"/>
    <property type="match status" value="1"/>
</dbReference>
<dbReference type="GO" id="GO:0032259">
    <property type="term" value="P:methylation"/>
    <property type="evidence" value="ECO:0007669"/>
    <property type="project" value="UniProtKB-KW"/>
</dbReference>
<evidence type="ECO:0000256" key="5">
    <source>
        <dbReference type="ARBA" id="ARBA00047942"/>
    </source>
</evidence>
<dbReference type="GO" id="GO:0003676">
    <property type="term" value="F:nucleic acid binding"/>
    <property type="evidence" value="ECO:0007669"/>
    <property type="project" value="InterPro"/>
</dbReference>
<dbReference type="Gene3D" id="3.40.50.150">
    <property type="entry name" value="Vaccinia Virus protein VP39"/>
    <property type="match status" value="1"/>
</dbReference>
<dbReference type="InterPro" id="IPR050953">
    <property type="entry name" value="N4_N6_ade-DNA_methylase"/>
</dbReference>
<comment type="catalytic activity">
    <reaction evidence="5">
        <text>a 2'-deoxyadenosine in DNA + S-adenosyl-L-methionine = an N(6)-methyl-2'-deoxyadenosine in DNA + S-adenosyl-L-homocysteine + H(+)</text>
        <dbReference type="Rhea" id="RHEA:15197"/>
        <dbReference type="Rhea" id="RHEA-COMP:12418"/>
        <dbReference type="Rhea" id="RHEA-COMP:12419"/>
        <dbReference type="ChEBI" id="CHEBI:15378"/>
        <dbReference type="ChEBI" id="CHEBI:57856"/>
        <dbReference type="ChEBI" id="CHEBI:59789"/>
        <dbReference type="ChEBI" id="CHEBI:90615"/>
        <dbReference type="ChEBI" id="CHEBI:90616"/>
        <dbReference type="EC" id="2.1.1.72"/>
    </reaction>
</comment>
<dbReference type="PROSITE" id="PS00092">
    <property type="entry name" value="N6_MTASE"/>
    <property type="match status" value="1"/>
</dbReference>
<dbReference type="PANTHER" id="PTHR33841:SF1">
    <property type="entry name" value="DNA METHYLTRANSFERASE A"/>
    <property type="match status" value="1"/>
</dbReference>
<protein>
    <recommendedName>
        <fullName evidence="1">site-specific DNA-methyltransferase (adenine-specific)</fullName>
        <ecNumber evidence="1">2.1.1.72</ecNumber>
    </recommendedName>
</protein>
<dbReference type="GO" id="GO:0006304">
    <property type="term" value="P:DNA modification"/>
    <property type="evidence" value="ECO:0007669"/>
    <property type="project" value="InterPro"/>
</dbReference>
<evidence type="ECO:0000256" key="3">
    <source>
        <dbReference type="ARBA" id="ARBA00022679"/>
    </source>
</evidence>
<dbReference type="GO" id="GO:0009007">
    <property type="term" value="F:site-specific DNA-methyltransferase (adenine-specific) activity"/>
    <property type="evidence" value="ECO:0007669"/>
    <property type="project" value="UniProtKB-EC"/>
</dbReference>
<dbReference type="EMBL" id="AB855771">
    <property type="protein sequence ID" value="BAP25595.1"/>
    <property type="molecule type" value="Genomic_DNA"/>
</dbReference>
<dbReference type="PRINTS" id="PR00507">
    <property type="entry name" value="N12N6MTFRASE"/>
</dbReference>
<accession>A0A077K7M6</accession>
<feature type="domain" description="Type II methyltransferase M.TaqI-like" evidence="6">
    <location>
        <begin position="378"/>
        <end position="528"/>
    </location>
</feature>